<dbReference type="Proteomes" id="UP000604046">
    <property type="component" value="Unassembled WGS sequence"/>
</dbReference>
<reference evidence="1" key="1">
    <citation type="submission" date="2021-02" db="EMBL/GenBank/DDBJ databases">
        <authorList>
            <person name="Dougan E. K."/>
            <person name="Rhodes N."/>
            <person name="Thang M."/>
            <person name="Chan C."/>
        </authorList>
    </citation>
    <scope>NUCLEOTIDE SEQUENCE</scope>
</reference>
<keyword evidence="2" id="KW-1185">Reference proteome</keyword>
<evidence type="ECO:0000313" key="2">
    <source>
        <dbReference type="Proteomes" id="UP000604046"/>
    </source>
</evidence>
<accession>A0A812LCX1</accession>
<comment type="caution">
    <text evidence="1">The sequence shown here is derived from an EMBL/GenBank/DDBJ whole genome shotgun (WGS) entry which is preliminary data.</text>
</comment>
<protein>
    <submittedName>
        <fullName evidence="1">Uncharacterized protein</fullName>
    </submittedName>
</protein>
<proteinExistence type="predicted"/>
<dbReference type="AlphaFoldDB" id="A0A812LCX1"/>
<dbReference type="EMBL" id="CAJNDS010000890">
    <property type="protein sequence ID" value="CAE7239634.1"/>
    <property type="molecule type" value="Genomic_DNA"/>
</dbReference>
<evidence type="ECO:0000313" key="1">
    <source>
        <dbReference type="EMBL" id="CAE7239634.1"/>
    </source>
</evidence>
<sequence>MWALISSRLDGPSPVRIENVQFGLVQDTRVCTNMTDLKVAGISLLQGTLEECAQAVAGPARSRGLCGQSGYFQFRNHVGGGCQCARDDCSSMSAEVEWAVYLVLQDAVPVGFRKMQVGKHCTNYQNLRVAGLWERGTLKACTMLVANRGRAFGCEGSYFQYRADNGDCGCATDTCDLQTENTLWTIYHVDSGVITPPLVPLPLPAYARVADGKHCSNYVNLRVAGLWHKTGGLDGCRRLAMGEGTTAGHCSGPYFQFAAGNQDCGCATDGCVERTTQANWAIYSSTAPHVWDLERHCSNYVNLRSAGLWTAPGSLTNCWSLAAARRGQECVGTYFQYASSTGDCGCATDACESRLYSPDWNIYLLSEDAPPQASTSLAVKGWRPVLLLALGLHHLNP</sequence>
<gene>
    <name evidence="1" type="ORF">SNAT2548_LOCUS10661</name>
</gene>
<organism evidence="1 2">
    <name type="scientific">Symbiodinium natans</name>
    <dbReference type="NCBI Taxonomy" id="878477"/>
    <lineage>
        <taxon>Eukaryota</taxon>
        <taxon>Sar</taxon>
        <taxon>Alveolata</taxon>
        <taxon>Dinophyceae</taxon>
        <taxon>Suessiales</taxon>
        <taxon>Symbiodiniaceae</taxon>
        <taxon>Symbiodinium</taxon>
    </lineage>
</organism>
<name>A0A812LCX1_9DINO</name>
<dbReference type="OrthoDB" id="24645at2759"/>